<feature type="signal peptide" evidence="4">
    <location>
        <begin position="1"/>
        <end position="17"/>
    </location>
</feature>
<dbReference type="InterPro" id="IPR006202">
    <property type="entry name" value="Neur_chan_lig-bd"/>
</dbReference>
<evidence type="ECO:0000256" key="3">
    <source>
        <dbReference type="SAM" id="Phobius"/>
    </source>
</evidence>
<dbReference type="InterPro" id="IPR018000">
    <property type="entry name" value="Neurotransmitter_ion_chnl_CS"/>
</dbReference>
<keyword evidence="3" id="KW-1133">Transmembrane helix</keyword>
<evidence type="ECO:0000256" key="1">
    <source>
        <dbReference type="ARBA" id="ARBA00004141"/>
    </source>
</evidence>
<evidence type="ECO:0000256" key="4">
    <source>
        <dbReference type="SAM" id="SignalP"/>
    </source>
</evidence>
<keyword evidence="4" id="KW-0732">Signal</keyword>
<feature type="transmembrane region" description="Helical" evidence="3">
    <location>
        <begin position="295"/>
        <end position="316"/>
    </location>
</feature>
<dbReference type="PROSITE" id="PS00236">
    <property type="entry name" value="NEUROTR_ION_CHANNEL"/>
    <property type="match status" value="1"/>
</dbReference>
<gene>
    <name evidence="6" type="ORF">WBA_LOCUS12357</name>
</gene>
<dbReference type="AlphaFoldDB" id="A0A3P7EH80"/>
<dbReference type="InterPro" id="IPR036734">
    <property type="entry name" value="Neur_chan_lig-bd_sf"/>
</dbReference>
<feature type="transmembrane region" description="Helical" evidence="3">
    <location>
        <begin position="265"/>
        <end position="283"/>
    </location>
</feature>
<evidence type="ECO:0000256" key="2">
    <source>
        <dbReference type="ARBA" id="ARBA00023136"/>
    </source>
</evidence>
<dbReference type="InterPro" id="IPR006201">
    <property type="entry name" value="Neur_channel"/>
</dbReference>
<dbReference type="GO" id="GO:0005230">
    <property type="term" value="F:extracellular ligand-gated monoatomic ion channel activity"/>
    <property type="evidence" value="ECO:0007669"/>
    <property type="project" value="InterPro"/>
</dbReference>
<name>A0A3P7EH80_WUCBA</name>
<dbReference type="GO" id="GO:0004888">
    <property type="term" value="F:transmembrane signaling receptor activity"/>
    <property type="evidence" value="ECO:0007669"/>
    <property type="project" value="InterPro"/>
</dbReference>
<reference evidence="6 7" key="1">
    <citation type="submission" date="2018-11" db="EMBL/GenBank/DDBJ databases">
        <authorList>
            <consortium name="Pathogen Informatics"/>
        </authorList>
    </citation>
    <scope>NUCLEOTIDE SEQUENCE [LARGE SCALE GENOMIC DNA]</scope>
</reference>
<dbReference type="OrthoDB" id="5975154at2759"/>
<dbReference type="Proteomes" id="UP000270924">
    <property type="component" value="Unassembled WGS sequence"/>
</dbReference>
<organism evidence="6 7">
    <name type="scientific">Wuchereria bancrofti</name>
    <dbReference type="NCBI Taxonomy" id="6293"/>
    <lineage>
        <taxon>Eukaryota</taxon>
        <taxon>Metazoa</taxon>
        <taxon>Ecdysozoa</taxon>
        <taxon>Nematoda</taxon>
        <taxon>Chromadorea</taxon>
        <taxon>Rhabditida</taxon>
        <taxon>Spirurina</taxon>
        <taxon>Spiruromorpha</taxon>
        <taxon>Filarioidea</taxon>
        <taxon>Onchocercidae</taxon>
        <taxon>Wuchereria</taxon>
    </lineage>
</organism>
<dbReference type="InParanoid" id="A0A3P7EH80"/>
<dbReference type="Pfam" id="PF02931">
    <property type="entry name" value="Neur_chan_LBD"/>
    <property type="match status" value="1"/>
</dbReference>
<sequence length="360" mass="41611">MASILIFLYLLFLPTLSQQITTIQKMAENEKILLKKIFKKESYDYSLPSESPTIVLPFMFIDHIEQLHWTDKRIVWEPRDYGNVGKIVRQKSDLPRMWKLRNDQAMQYFNTQVTLISNGAVYAQVMLTIRSTCSLDFSAYPNDVQSCLLTMFTPLPLSRLKFSRWTSLTQKSDIFGSLINELRTIRSGEFEVTNLSAALLFILPLGKITANESAERPEMMRSIIRFEIKFRRIVYYYSLTIALPLFCLATITFMVGTVVSPPSSVVWLLLCFAVQILNYTQMLKRLPPDQQNTPFCAKMATIMLAETLALIIYRVAITYKYNHSISGKEISRCSRMQKIEKILRILFTLHTLLNAVLLFC</sequence>
<feature type="chain" id="PRO_5018025189" description="Neurotransmitter-gated ion-channel ligand-binding domain-containing protein" evidence="4">
    <location>
        <begin position="18"/>
        <end position="360"/>
    </location>
</feature>
<proteinExistence type="predicted"/>
<feature type="transmembrane region" description="Helical" evidence="3">
    <location>
        <begin position="234"/>
        <end position="259"/>
    </location>
</feature>
<dbReference type="GO" id="GO:0016020">
    <property type="term" value="C:membrane"/>
    <property type="evidence" value="ECO:0007669"/>
    <property type="project" value="UniProtKB-SubCell"/>
</dbReference>
<dbReference type="FunCoup" id="A0A3P7EH80">
    <property type="interactions" value="49"/>
</dbReference>
<evidence type="ECO:0000259" key="5">
    <source>
        <dbReference type="Pfam" id="PF02931"/>
    </source>
</evidence>
<dbReference type="PANTHER" id="PTHR18945">
    <property type="entry name" value="NEUROTRANSMITTER GATED ION CHANNEL"/>
    <property type="match status" value="1"/>
</dbReference>
<dbReference type="OMA" id="CAKMATI"/>
<dbReference type="Gene3D" id="2.70.170.10">
    <property type="entry name" value="Neurotransmitter-gated ion-channel ligand-binding domain"/>
    <property type="match status" value="1"/>
</dbReference>
<protein>
    <recommendedName>
        <fullName evidence="5">Neurotransmitter-gated ion-channel ligand-binding domain-containing protein</fullName>
    </recommendedName>
</protein>
<evidence type="ECO:0000313" key="7">
    <source>
        <dbReference type="Proteomes" id="UP000270924"/>
    </source>
</evidence>
<feature type="transmembrane region" description="Helical" evidence="3">
    <location>
        <begin position="342"/>
        <end position="359"/>
    </location>
</feature>
<comment type="subcellular location">
    <subcellularLocation>
        <location evidence="1">Membrane</location>
        <topology evidence="1">Multi-pass membrane protein</topology>
    </subcellularLocation>
</comment>
<dbReference type="EMBL" id="UYWW01012750">
    <property type="protein sequence ID" value="VDM22201.1"/>
    <property type="molecule type" value="Genomic_DNA"/>
</dbReference>
<dbReference type="SUPFAM" id="SSF63712">
    <property type="entry name" value="Nicotinic receptor ligand binding domain-like"/>
    <property type="match status" value="1"/>
</dbReference>
<feature type="domain" description="Neurotransmitter-gated ion-channel ligand-binding" evidence="5">
    <location>
        <begin position="64"/>
        <end position="151"/>
    </location>
</feature>
<keyword evidence="7" id="KW-1185">Reference proteome</keyword>
<keyword evidence="3" id="KW-0812">Transmembrane</keyword>
<keyword evidence="2 3" id="KW-0472">Membrane</keyword>
<evidence type="ECO:0000313" key="6">
    <source>
        <dbReference type="EMBL" id="VDM22201.1"/>
    </source>
</evidence>
<accession>A0A3P7EH80</accession>